<dbReference type="AlphaFoldDB" id="A0A0W8E6J5"/>
<sequence>MTELLTQPELKQAVIRTAGNIVKLGLFASASIFATTVFRTQATCTIKGAQMDYFTIRDLFQGH</sequence>
<gene>
    <name evidence="1" type="ORF">ASZ90_018548</name>
</gene>
<reference evidence="1" key="1">
    <citation type="journal article" date="2015" name="Proc. Natl. Acad. Sci. U.S.A.">
        <title>Networks of energetic and metabolic interactions define dynamics in microbial communities.</title>
        <authorList>
            <person name="Embree M."/>
            <person name="Liu J.K."/>
            <person name="Al-Bassam M.M."/>
            <person name="Zengler K."/>
        </authorList>
    </citation>
    <scope>NUCLEOTIDE SEQUENCE</scope>
</reference>
<proteinExistence type="predicted"/>
<name>A0A0W8E6J5_9ZZZZ</name>
<evidence type="ECO:0000313" key="1">
    <source>
        <dbReference type="EMBL" id="KUG04022.1"/>
    </source>
</evidence>
<comment type="caution">
    <text evidence="1">The sequence shown here is derived from an EMBL/GenBank/DDBJ whole genome shotgun (WGS) entry which is preliminary data.</text>
</comment>
<dbReference type="EMBL" id="LNQE01001861">
    <property type="protein sequence ID" value="KUG04022.1"/>
    <property type="molecule type" value="Genomic_DNA"/>
</dbReference>
<organism evidence="1">
    <name type="scientific">hydrocarbon metagenome</name>
    <dbReference type="NCBI Taxonomy" id="938273"/>
    <lineage>
        <taxon>unclassified sequences</taxon>
        <taxon>metagenomes</taxon>
        <taxon>ecological metagenomes</taxon>
    </lineage>
</organism>
<accession>A0A0W8E6J5</accession>
<protein>
    <submittedName>
        <fullName evidence="1">Uncharacterized protein</fullName>
    </submittedName>
</protein>